<dbReference type="SUPFAM" id="SSF51445">
    <property type="entry name" value="(Trans)glycosidases"/>
    <property type="match status" value="1"/>
</dbReference>
<feature type="chain" id="PRO_5020897918" description="Arabinogalactan endo-beta-1,4-galactanase" evidence="6">
    <location>
        <begin position="34"/>
        <end position="340"/>
    </location>
</feature>
<name>A0A4R2ISE4_9ACTN</name>
<accession>A0A4R2ISE4</accession>
<evidence type="ECO:0000256" key="1">
    <source>
        <dbReference type="ARBA" id="ARBA00001695"/>
    </source>
</evidence>
<dbReference type="GO" id="GO:0031218">
    <property type="term" value="F:arabinogalactan endo-1,4-beta-galactosidase activity"/>
    <property type="evidence" value="ECO:0007669"/>
    <property type="project" value="UniProtKB-EC"/>
</dbReference>
<proteinExistence type="inferred from homology"/>
<dbReference type="InterPro" id="IPR006311">
    <property type="entry name" value="TAT_signal"/>
</dbReference>
<organism evidence="7 8">
    <name type="scientific">Kribbella antiqua</name>
    <dbReference type="NCBI Taxonomy" id="2512217"/>
    <lineage>
        <taxon>Bacteria</taxon>
        <taxon>Bacillati</taxon>
        <taxon>Actinomycetota</taxon>
        <taxon>Actinomycetes</taxon>
        <taxon>Propionibacteriales</taxon>
        <taxon>Kribbellaceae</taxon>
        <taxon>Kribbella</taxon>
    </lineage>
</organism>
<comment type="similarity">
    <text evidence="2 6">Belongs to the glycosyl hydrolase 53 family.</text>
</comment>
<dbReference type="EMBL" id="SLWR01000006">
    <property type="protein sequence ID" value="TCO47089.1"/>
    <property type="molecule type" value="Genomic_DNA"/>
</dbReference>
<reference evidence="7 8" key="1">
    <citation type="journal article" date="2015" name="Stand. Genomic Sci.">
        <title>Genomic Encyclopedia of Bacterial and Archaeal Type Strains, Phase III: the genomes of soil and plant-associated and newly described type strains.</title>
        <authorList>
            <person name="Whitman W.B."/>
            <person name="Woyke T."/>
            <person name="Klenk H.P."/>
            <person name="Zhou Y."/>
            <person name="Lilburn T.G."/>
            <person name="Beck B.J."/>
            <person name="De Vos P."/>
            <person name="Vandamme P."/>
            <person name="Eisen J.A."/>
            <person name="Garrity G."/>
            <person name="Hugenholtz P."/>
            <person name="Kyrpides N.C."/>
        </authorList>
    </citation>
    <scope>NUCLEOTIDE SEQUENCE [LARGE SCALE GENOMIC DNA]</scope>
    <source>
        <strain evidence="7 8">VKM Ac-2541</strain>
    </source>
</reference>
<dbReference type="RefSeq" id="WP_132150433.1">
    <property type="nucleotide sequence ID" value="NZ_SLWR01000006.1"/>
</dbReference>
<evidence type="ECO:0000256" key="5">
    <source>
        <dbReference type="ARBA" id="ARBA00023295"/>
    </source>
</evidence>
<comment type="caution">
    <text evidence="7">The sequence shown here is derived from an EMBL/GenBank/DDBJ whole genome shotgun (WGS) entry which is preliminary data.</text>
</comment>
<evidence type="ECO:0000256" key="2">
    <source>
        <dbReference type="ARBA" id="ARBA00010687"/>
    </source>
</evidence>
<evidence type="ECO:0000256" key="6">
    <source>
        <dbReference type="RuleBase" id="RU361192"/>
    </source>
</evidence>
<keyword evidence="8" id="KW-1185">Reference proteome</keyword>
<keyword evidence="4 6" id="KW-0378">Hydrolase</keyword>
<dbReference type="GO" id="GO:0045490">
    <property type="term" value="P:pectin catabolic process"/>
    <property type="evidence" value="ECO:0007669"/>
    <property type="project" value="TreeGrafter"/>
</dbReference>
<evidence type="ECO:0000256" key="4">
    <source>
        <dbReference type="ARBA" id="ARBA00022801"/>
    </source>
</evidence>
<comment type="catalytic activity">
    <reaction evidence="1 6">
        <text>The enzyme specifically hydrolyzes (1-&gt;4)-beta-D-galactosidic linkages in type I arabinogalactans.</text>
        <dbReference type="EC" id="3.2.1.89"/>
    </reaction>
</comment>
<keyword evidence="6" id="KW-0732">Signal</keyword>
<dbReference type="EC" id="3.2.1.89" evidence="3 6"/>
<evidence type="ECO:0000313" key="7">
    <source>
        <dbReference type="EMBL" id="TCO47089.1"/>
    </source>
</evidence>
<dbReference type="Pfam" id="PF07745">
    <property type="entry name" value="Glyco_hydro_53"/>
    <property type="match status" value="1"/>
</dbReference>
<evidence type="ECO:0000256" key="3">
    <source>
        <dbReference type="ARBA" id="ARBA00012556"/>
    </source>
</evidence>
<dbReference type="Gene3D" id="3.20.20.80">
    <property type="entry name" value="Glycosidases"/>
    <property type="match status" value="1"/>
</dbReference>
<protein>
    <recommendedName>
        <fullName evidence="3 6">Arabinogalactan endo-beta-1,4-galactanase</fullName>
        <ecNumber evidence="3 6">3.2.1.89</ecNumber>
    </recommendedName>
</protein>
<dbReference type="OrthoDB" id="3981930at2"/>
<keyword evidence="5 6" id="KW-0326">Glycosidase</keyword>
<sequence>MTAHPISRRTLLAGSAALAAGASLAGGALPANAATFIKGADISWTPQMEAAGLYWLDASGAKHDLLTILAQYGISAIRLRTWVNPSSDPSNGHCTIQEMSAYAARVKARGMQVMLDLHFGDTWNSVGVQNPPAAWQNYSYSQMRDAMYDYVYHTMNVMKYYGVTPAWVQIGNEINSGICRPVGSVSNPAQMTGLLNAAYEMVKAVFPNTLVMIHLAQPQNYDVMQTFFSRYAANGGKWDINGFSSYGSADVAAGIVGNMKSISDAYGKPFMQVEFGGRVDRVSSTQAALKAYITALKANGGQGLFYWEPAIMSQFNSYGSGAWDSATRKPTAIMDGFTQA</sequence>
<dbReference type="Proteomes" id="UP000295573">
    <property type="component" value="Unassembled WGS sequence"/>
</dbReference>
<feature type="signal peptide" evidence="6">
    <location>
        <begin position="1"/>
        <end position="33"/>
    </location>
</feature>
<dbReference type="AlphaFoldDB" id="A0A4R2ISE4"/>
<dbReference type="PANTHER" id="PTHR34983">
    <property type="entry name" value="ARABINOGALACTAN ENDO-BETA-1,4-GALACTANASE A"/>
    <property type="match status" value="1"/>
</dbReference>
<gene>
    <name evidence="7" type="ORF">EV646_106329</name>
</gene>
<dbReference type="InterPro" id="IPR017853">
    <property type="entry name" value="GH"/>
</dbReference>
<dbReference type="GO" id="GO:0015926">
    <property type="term" value="F:glucosidase activity"/>
    <property type="evidence" value="ECO:0007669"/>
    <property type="project" value="InterPro"/>
</dbReference>
<dbReference type="InterPro" id="IPR011683">
    <property type="entry name" value="Glyco_hydro_53"/>
</dbReference>
<dbReference type="PANTHER" id="PTHR34983:SF1">
    <property type="entry name" value="ARABINOGALACTAN ENDO-BETA-1,4-GALACTANASE A"/>
    <property type="match status" value="1"/>
</dbReference>
<evidence type="ECO:0000313" key="8">
    <source>
        <dbReference type="Proteomes" id="UP000295573"/>
    </source>
</evidence>
<dbReference type="PROSITE" id="PS51318">
    <property type="entry name" value="TAT"/>
    <property type="match status" value="1"/>
</dbReference>